<dbReference type="Proteomes" id="UP000828390">
    <property type="component" value="Unassembled WGS sequence"/>
</dbReference>
<reference evidence="1" key="2">
    <citation type="submission" date="2020-11" db="EMBL/GenBank/DDBJ databases">
        <authorList>
            <person name="McCartney M.A."/>
            <person name="Auch B."/>
            <person name="Kono T."/>
            <person name="Mallez S."/>
            <person name="Becker A."/>
            <person name="Gohl D.M."/>
            <person name="Silverstein K.A.T."/>
            <person name="Koren S."/>
            <person name="Bechman K.B."/>
            <person name="Herman A."/>
            <person name="Abrahante J.E."/>
            <person name="Garbe J."/>
        </authorList>
    </citation>
    <scope>NUCLEOTIDE SEQUENCE</scope>
    <source>
        <strain evidence="1">Duluth1</strain>
        <tissue evidence="1">Whole animal</tissue>
    </source>
</reference>
<keyword evidence="2" id="KW-1185">Reference proteome</keyword>
<proteinExistence type="predicted"/>
<dbReference type="EMBL" id="JAIWYP010000002">
    <property type="protein sequence ID" value="KAH3861181.1"/>
    <property type="molecule type" value="Genomic_DNA"/>
</dbReference>
<protein>
    <submittedName>
        <fullName evidence="1">Uncharacterized protein</fullName>
    </submittedName>
</protein>
<name>A0A9D4RAH2_DREPO</name>
<gene>
    <name evidence="1" type="ORF">DPMN_024109</name>
</gene>
<comment type="caution">
    <text evidence="1">The sequence shown here is derived from an EMBL/GenBank/DDBJ whole genome shotgun (WGS) entry which is preliminary data.</text>
</comment>
<dbReference type="AlphaFoldDB" id="A0A9D4RAH2"/>
<accession>A0A9D4RAH2</accession>
<reference evidence="1" key="1">
    <citation type="journal article" date="2019" name="bioRxiv">
        <title>The Genome of the Zebra Mussel, Dreissena polymorpha: A Resource for Invasive Species Research.</title>
        <authorList>
            <person name="McCartney M.A."/>
            <person name="Auch B."/>
            <person name="Kono T."/>
            <person name="Mallez S."/>
            <person name="Zhang Y."/>
            <person name="Obille A."/>
            <person name="Becker A."/>
            <person name="Abrahante J.E."/>
            <person name="Garbe J."/>
            <person name="Badalamenti J.P."/>
            <person name="Herman A."/>
            <person name="Mangelson H."/>
            <person name="Liachko I."/>
            <person name="Sullivan S."/>
            <person name="Sone E.D."/>
            <person name="Koren S."/>
            <person name="Silverstein K.A.T."/>
            <person name="Beckman K.B."/>
            <person name="Gohl D.M."/>
        </authorList>
    </citation>
    <scope>NUCLEOTIDE SEQUENCE</scope>
    <source>
        <strain evidence="1">Duluth1</strain>
        <tissue evidence="1">Whole animal</tissue>
    </source>
</reference>
<evidence type="ECO:0000313" key="1">
    <source>
        <dbReference type="EMBL" id="KAH3861181.1"/>
    </source>
</evidence>
<sequence>MALWSRNLENHCHHHEENTGLHQHLLHEDPQDPLARQDLQRTIIMKNKAAAS</sequence>
<evidence type="ECO:0000313" key="2">
    <source>
        <dbReference type="Proteomes" id="UP000828390"/>
    </source>
</evidence>
<organism evidence="1 2">
    <name type="scientific">Dreissena polymorpha</name>
    <name type="common">Zebra mussel</name>
    <name type="synonym">Mytilus polymorpha</name>
    <dbReference type="NCBI Taxonomy" id="45954"/>
    <lineage>
        <taxon>Eukaryota</taxon>
        <taxon>Metazoa</taxon>
        <taxon>Spiralia</taxon>
        <taxon>Lophotrochozoa</taxon>
        <taxon>Mollusca</taxon>
        <taxon>Bivalvia</taxon>
        <taxon>Autobranchia</taxon>
        <taxon>Heteroconchia</taxon>
        <taxon>Euheterodonta</taxon>
        <taxon>Imparidentia</taxon>
        <taxon>Neoheterodontei</taxon>
        <taxon>Myida</taxon>
        <taxon>Dreissenoidea</taxon>
        <taxon>Dreissenidae</taxon>
        <taxon>Dreissena</taxon>
    </lineage>
</organism>